<dbReference type="InterPro" id="IPR050569">
    <property type="entry name" value="TAAR"/>
</dbReference>
<dbReference type="Pfam" id="PF00001">
    <property type="entry name" value="7tm_1"/>
    <property type="match status" value="2"/>
</dbReference>
<feature type="transmembrane region" description="Helical" evidence="10">
    <location>
        <begin position="158"/>
        <end position="177"/>
    </location>
</feature>
<accession>A0AAU9W5L4</accession>
<comment type="similarity">
    <text evidence="9">Belongs to the G-protein coupled receptor 1 family.</text>
</comment>
<dbReference type="PANTHER" id="PTHR24249">
    <property type="entry name" value="HISTAMINE RECEPTOR-RELATED G-PROTEIN COUPLED RECEPTOR"/>
    <property type="match status" value="1"/>
</dbReference>
<keyword evidence="13" id="KW-1185">Reference proteome</keyword>
<feature type="transmembrane region" description="Helical" evidence="10">
    <location>
        <begin position="249"/>
        <end position="267"/>
    </location>
</feature>
<dbReference type="Gene3D" id="1.20.1070.10">
    <property type="entry name" value="Rhodopsin 7-helix transmembrane proteins"/>
    <property type="match status" value="1"/>
</dbReference>
<evidence type="ECO:0000256" key="9">
    <source>
        <dbReference type="RuleBase" id="RU000688"/>
    </source>
</evidence>
<evidence type="ECO:0000256" key="10">
    <source>
        <dbReference type="SAM" id="Phobius"/>
    </source>
</evidence>
<evidence type="ECO:0000256" key="4">
    <source>
        <dbReference type="ARBA" id="ARBA00022989"/>
    </source>
</evidence>
<evidence type="ECO:0000256" key="8">
    <source>
        <dbReference type="ARBA" id="ARBA00023224"/>
    </source>
</evidence>
<feature type="transmembrane region" description="Helical" evidence="10">
    <location>
        <begin position="208"/>
        <end position="229"/>
    </location>
</feature>
<proteinExistence type="inferred from homology"/>
<feature type="transmembrane region" description="Helical" evidence="10">
    <location>
        <begin position="92"/>
        <end position="110"/>
    </location>
</feature>
<organism evidence="12 13">
    <name type="scientific">Pocillopora meandrina</name>
    <dbReference type="NCBI Taxonomy" id="46732"/>
    <lineage>
        <taxon>Eukaryota</taxon>
        <taxon>Metazoa</taxon>
        <taxon>Cnidaria</taxon>
        <taxon>Anthozoa</taxon>
        <taxon>Hexacorallia</taxon>
        <taxon>Scleractinia</taxon>
        <taxon>Astrocoeniina</taxon>
        <taxon>Pocilloporidae</taxon>
        <taxon>Pocillopora</taxon>
    </lineage>
</organism>
<comment type="subcellular location">
    <subcellularLocation>
        <location evidence="1">Cell membrane</location>
        <topology evidence="1">Multi-pass membrane protein</topology>
    </subcellularLocation>
</comment>
<evidence type="ECO:0000313" key="12">
    <source>
        <dbReference type="EMBL" id="CAH3046755.1"/>
    </source>
</evidence>
<feature type="transmembrane region" description="Helical" evidence="10">
    <location>
        <begin position="131"/>
        <end position="152"/>
    </location>
</feature>
<name>A0AAU9W5L4_9CNID</name>
<evidence type="ECO:0000256" key="5">
    <source>
        <dbReference type="ARBA" id="ARBA00023040"/>
    </source>
</evidence>
<comment type="caution">
    <text evidence="12">The sequence shown here is derived from an EMBL/GenBank/DDBJ whole genome shotgun (WGS) entry which is preliminary data.</text>
</comment>
<evidence type="ECO:0000313" key="13">
    <source>
        <dbReference type="Proteomes" id="UP001159428"/>
    </source>
</evidence>
<gene>
    <name evidence="12" type="ORF">PMEA_00033445</name>
</gene>
<dbReference type="PANTHER" id="PTHR24249:SF372">
    <property type="entry name" value="G-PROTEIN COUPLED RECEPTORS FAMILY 1 PROFILE DOMAIN-CONTAINING PROTEIN"/>
    <property type="match status" value="1"/>
</dbReference>
<reference evidence="12 13" key="1">
    <citation type="submission" date="2022-05" db="EMBL/GenBank/DDBJ databases">
        <authorList>
            <consortium name="Genoscope - CEA"/>
            <person name="William W."/>
        </authorList>
    </citation>
    <scope>NUCLEOTIDE SEQUENCE [LARGE SCALE GENOMIC DNA]</scope>
</reference>
<sequence>MTGNGSYTTDLTAFESYFLASVNVFFSLCGILGNVLVIVVIARSRQLHTVSNTFITSLAAADLLVCVVSQPMNAVFLYGLPPNTTYGNTRKMFSFVSLLASISNLAAVTIDRYVAIVNPMQYQLRANFKSASFLLCAIWVVSLALGIPSGFVRSIQHITVYYVIALLSVIAPIYVRIYSIARSQRRLIARQGEHIKRDLKNKTGKENIAAKTIGFVIVVFIICWLPLLITPMIFRHSEDSRIVRKSLKWVQTLALCSSALNPVIYSLKTQIFRKELRKVFRSALKRHSRADQQITYV</sequence>
<keyword evidence="8 9" id="KW-0807">Transducer</keyword>
<evidence type="ECO:0000256" key="7">
    <source>
        <dbReference type="ARBA" id="ARBA00023170"/>
    </source>
</evidence>
<dbReference type="InterPro" id="IPR017452">
    <property type="entry name" value="GPCR_Rhodpsn_7TM"/>
</dbReference>
<feature type="transmembrane region" description="Helical" evidence="10">
    <location>
        <begin position="20"/>
        <end position="42"/>
    </location>
</feature>
<evidence type="ECO:0000256" key="3">
    <source>
        <dbReference type="ARBA" id="ARBA00022692"/>
    </source>
</evidence>
<dbReference type="SMART" id="SM01381">
    <property type="entry name" value="7TM_GPCR_Srsx"/>
    <property type="match status" value="1"/>
</dbReference>
<keyword evidence="3 9" id="KW-0812">Transmembrane</keyword>
<feature type="domain" description="G-protein coupled receptors family 1 profile" evidence="11">
    <location>
        <begin position="33"/>
        <end position="265"/>
    </location>
</feature>
<dbReference type="PRINTS" id="PR00237">
    <property type="entry name" value="GPCRRHODOPSN"/>
</dbReference>
<dbReference type="GO" id="GO:0004930">
    <property type="term" value="F:G protein-coupled receptor activity"/>
    <property type="evidence" value="ECO:0007669"/>
    <property type="project" value="UniProtKB-KW"/>
</dbReference>
<keyword evidence="4 10" id="KW-1133">Transmembrane helix</keyword>
<evidence type="ECO:0000256" key="2">
    <source>
        <dbReference type="ARBA" id="ARBA00022475"/>
    </source>
</evidence>
<dbReference type="AlphaFoldDB" id="A0AAU9W5L4"/>
<keyword evidence="2" id="KW-1003">Cell membrane</keyword>
<dbReference type="PROSITE" id="PS50262">
    <property type="entry name" value="G_PROTEIN_RECEP_F1_2"/>
    <property type="match status" value="1"/>
</dbReference>
<dbReference type="GO" id="GO:0005886">
    <property type="term" value="C:plasma membrane"/>
    <property type="evidence" value="ECO:0007669"/>
    <property type="project" value="UniProtKB-SubCell"/>
</dbReference>
<feature type="transmembrane region" description="Helical" evidence="10">
    <location>
        <begin position="54"/>
        <end position="80"/>
    </location>
</feature>
<dbReference type="CDD" id="cd00637">
    <property type="entry name" value="7tm_classA_rhodopsin-like"/>
    <property type="match status" value="1"/>
</dbReference>
<dbReference type="Proteomes" id="UP001159428">
    <property type="component" value="Unassembled WGS sequence"/>
</dbReference>
<dbReference type="SUPFAM" id="SSF81321">
    <property type="entry name" value="Family A G protein-coupled receptor-like"/>
    <property type="match status" value="1"/>
</dbReference>
<keyword evidence="7 9" id="KW-0675">Receptor</keyword>
<keyword evidence="5 9" id="KW-0297">G-protein coupled receptor</keyword>
<keyword evidence="6 10" id="KW-0472">Membrane</keyword>
<evidence type="ECO:0000256" key="1">
    <source>
        <dbReference type="ARBA" id="ARBA00004651"/>
    </source>
</evidence>
<dbReference type="PROSITE" id="PS00237">
    <property type="entry name" value="G_PROTEIN_RECEP_F1_1"/>
    <property type="match status" value="1"/>
</dbReference>
<evidence type="ECO:0000259" key="11">
    <source>
        <dbReference type="PROSITE" id="PS50262"/>
    </source>
</evidence>
<protein>
    <recommendedName>
        <fullName evidence="11">G-protein coupled receptors family 1 profile domain-containing protein</fullName>
    </recommendedName>
</protein>
<dbReference type="InterPro" id="IPR000276">
    <property type="entry name" value="GPCR_Rhodpsn"/>
</dbReference>
<evidence type="ECO:0000256" key="6">
    <source>
        <dbReference type="ARBA" id="ARBA00023136"/>
    </source>
</evidence>
<dbReference type="EMBL" id="CALNXJ010000008">
    <property type="protein sequence ID" value="CAH3046755.1"/>
    <property type="molecule type" value="Genomic_DNA"/>
</dbReference>